<reference evidence="1" key="2">
    <citation type="journal article" date="2022" name="New Phytol.">
        <title>Evolutionary transition to the ectomycorrhizal habit in the genomes of a hyperdiverse lineage of mushroom-forming fungi.</title>
        <authorList>
            <person name="Looney B."/>
            <person name="Miyauchi S."/>
            <person name="Morin E."/>
            <person name="Drula E."/>
            <person name="Courty P.E."/>
            <person name="Kohler A."/>
            <person name="Kuo A."/>
            <person name="LaButti K."/>
            <person name="Pangilinan J."/>
            <person name="Lipzen A."/>
            <person name="Riley R."/>
            <person name="Andreopoulos W."/>
            <person name="He G."/>
            <person name="Johnson J."/>
            <person name="Nolan M."/>
            <person name="Tritt A."/>
            <person name="Barry K.W."/>
            <person name="Grigoriev I.V."/>
            <person name="Nagy L.G."/>
            <person name="Hibbett D."/>
            <person name="Henrissat B."/>
            <person name="Matheny P.B."/>
            <person name="Labbe J."/>
            <person name="Martin F.M."/>
        </authorList>
    </citation>
    <scope>NUCLEOTIDE SEQUENCE</scope>
    <source>
        <strain evidence="1">EC-137</strain>
    </source>
</reference>
<gene>
    <name evidence="1" type="ORF">K488DRAFT_71266</name>
</gene>
<proteinExistence type="predicted"/>
<evidence type="ECO:0000313" key="2">
    <source>
        <dbReference type="Proteomes" id="UP000814128"/>
    </source>
</evidence>
<accession>A0ACB8QIF8</accession>
<name>A0ACB8QIF8_9AGAM</name>
<dbReference type="EMBL" id="MU273573">
    <property type="protein sequence ID" value="KAI0031624.1"/>
    <property type="molecule type" value="Genomic_DNA"/>
</dbReference>
<protein>
    <submittedName>
        <fullName evidence="1">Uncharacterized protein</fullName>
    </submittedName>
</protein>
<comment type="caution">
    <text evidence="1">The sequence shown here is derived from an EMBL/GenBank/DDBJ whole genome shotgun (WGS) entry which is preliminary data.</text>
</comment>
<evidence type="ECO:0000313" key="1">
    <source>
        <dbReference type="EMBL" id="KAI0031624.1"/>
    </source>
</evidence>
<reference evidence="1" key="1">
    <citation type="submission" date="2021-02" db="EMBL/GenBank/DDBJ databases">
        <authorList>
            <consortium name="DOE Joint Genome Institute"/>
            <person name="Ahrendt S."/>
            <person name="Looney B.P."/>
            <person name="Miyauchi S."/>
            <person name="Morin E."/>
            <person name="Drula E."/>
            <person name="Courty P.E."/>
            <person name="Chicoki N."/>
            <person name="Fauchery L."/>
            <person name="Kohler A."/>
            <person name="Kuo A."/>
            <person name="Labutti K."/>
            <person name="Pangilinan J."/>
            <person name="Lipzen A."/>
            <person name="Riley R."/>
            <person name="Andreopoulos W."/>
            <person name="He G."/>
            <person name="Johnson J."/>
            <person name="Barry K.W."/>
            <person name="Grigoriev I.V."/>
            <person name="Nagy L."/>
            <person name="Hibbett D."/>
            <person name="Henrissat B."/>
            <person name="Matheny P.B."/>
            <person name="Labbe J."/>
            <person name="Martin F."/>
        </authorList>
    </citation>
    <scope>NUCLEOTIDE SEQUENCE</scope>
    <source>
        <strain evidence="1">EC-137</strain>
    </source>
</reference>
<dbReference type="Proteomes" id="UP000814128">
    <property type="component" value="Unassembled WGS sequence"/>
</dbReference>
<sequence>MYIMRELTSCLKYRPKPLTLECERFSSGWAPSSASRFTSATNVPQPSRLCHTIHPAFPHPERAIMDLKGTYVAYAFKDSRILRYARVVSVEVIDKGDQWITLVFRGKDKNIDVRSYPYQSDRTQILSNARARLAEEEIGSDANAYWVILTSLVEVGVSLAALFITLRSTKLTEVLHDVIRNASSPTKVIDDLRAGNLDPNALIPVVIGEALKLNGENISVVQSLLTCSPLRTLADSIFSIAGENDPRTKAAVRRAAIVALLMALKGGVVGIGAALCLIAKNGIVGDSSSMKTTPGSKRLKSDILVSRGQRSLPANTIADRSAERTWDSAARDFGVGVGIAALFAVSAAGTVWLWERQNRPSGEDAFDAFVSNWVRQGYDASSIREK</sequence>
<organism evidence="1 2">
    <name type="scientific">Vararia minispora EC-137</name>
    <dbReference type="NCBI Taxonomy" id="1314806"/>
    <lineage>
        <taxon>Eukaryota</taxon>
        <taxon>Fungi</taxon>
        <taxon>Dikarya</taxon>
        <taxon>Basidiomycota</taxon>
        <taxon>Agaricomycotina</taxon>
        <taxon>Agaricomycetes</taxon>
        <taxon>Russulales</taxon>
        <taxon>Lachnocladiaceae</taxon>
        <taxon>Vararia</taxon>
    </lineage>
</organism>
<keyword evidence="2" id="KW-1185">Reference proteome</keyword>